<feature type="region of interest" description="Disordered" evidence="1">
    <location>
        <begin position="72"/>
        <end position="128"/>
    </location>
</feature>
<evidence type="ECO:0000313" key="2">
    <source>
        <dbReference type="EMBL" id="KDN80517.1"/>
    </source>
</evidence>
<comment type="caution">
    <text evidence="2">The sequence shown here is derived from an EMBL/GenBank/DDBJ whole genome shotgun (WGS) entry which is preliminary data.</text>
</comment>
<dbReference type="eggNOG" id="COG4974">
    <property type="taxonomic scope" value="Bacteria"/>
</dbReference>
<keyword evidence="3" id="KW-1185">Reference proteome</keyword>
<gene>
    <name evidence="2" type="ORF">KCH_77510</name>
</gene>
<accession>A0A066YH96</accession>
<reference evidence="2 3" key="1">
    <citation type="submission" date="2014-05" db="EMBL/GenBank/DDBJ databases">
        <title>Draft Genome Sequence of Kitasatospora cheerisanensis KCTC 2395.</title>
        <authorList>
            <person name="Nam D.H."/>
        </authorList>
    </citation>
    <scope>NUCLEOTIDE SEQUENCE [LARGE SCALE GENOMIC DNA]</scope>
    <source>
        <strain evidence="2 3">KCTC 2395</strain>
    </source>
</reference>
<feature type="compositionally biased region" description="Basic and acidic residues" evidence="1">
    <location>
        <begin position="85"/>
        <end position="110"/>
    </location>
</feature>
<dbReference type="AlphaFoldDB" id="A0A066YH96"/>
<organism evidence="2 3">
    <name type="scientific">Kitasatospora cheerisanensis KCTC 2395</name>
    <dbReference type="NCBI Taxonomy" id="1348663"/>
    <lineage>
        <taxon>Bacteria</taxon>
        <taxon>Bacillati</taxon>
        <taxon>Actinomycetota</taxon>
        <taxon>Actinomycetes</taxon>
        <taxon>Kitasatosporales</taxon>
        <taxon>Streptomycetaceae</taxon>
        <taxon>Kitasatospora</taxon>
    </lineage>
</organism>
<dbReference type="HOGENOM" id="CLU_833608_0_0_11"/>
<dbReference type="EMBL" id="JNBY01000174">
    <property type="protein sequence ID" value="KDN80517.1"/>
    <property type="molecule type" value="Genomic_DNA"/>
</dbReference>
<dbReference type="Proteomes" id="UP000027178">
    <property type="component" value="Unassembled WGS sequence"/>
</dbReference>
<feature type="region of interest" description="Disordered" evidence="1">
    <location>
        <begin position="1"/>
        <end position="38"/>
    </location>
</feature>
<protein>
    <submittedName>
        <fullName evidence="2">Uncharacterized protein</fullName>
    </submittedName>
</protein>
<proteinExistence type="predicted"/>
<evidence type="ECO:0000256" key="1">
    <source>
        <dbReference type="SAM" id="MobiDB-lite"/>
    </source>
</evidence>
<name>A0A066YH96_9ACTN</name>
<dbReference type="PATRIC" id="fig|1348663.4.peg.7471"/>
<sequence length="333" mass="35101">MDRGRRAAGPDRAAAAGLAGAVAGPSPGRRPAVPAGDSLRAVHRDRLASVAARVGLRLRADLLAAARPLAEGRGVRGPAPLTPGRVERGQTDRLDPRVRGRLPRTREKGGEATGPSPVDRRKAGSKHHVISDGGGIPFHVITTAANVNDVTRTLDLVDGIPSVAGRVGRRRDLDVPLRPRPDPVALDEDSHWEILHQCLTDTAMPLDIRTAGAILLLFGQEITRIAALPAAAVTVANGDTVLLLDRVPLLLPDPLGLLLTAFADRPRPTGWAANHPNPWHFPSAEPGRHITGSTLARRLTAHGIPNRPARAGALVQLAQDMPRPSSPPCSAST</sequence>
<evidence type="ECO:0000313" key="3">
    <source>
        <dbReference type="Proteomes" id="UP000027178"/>
    </source>
</evidence>
<dbReference type="eggNOG" id="COG3293">
    <property type="taxonomic scope" value="Bacteria"/>
</dbReference>
<feature type="compositionally biased region" description="Low complexity" evidence="1">
    <location>
        <begin position="10"/>
        <end position="27"/>
    </location>
</feature>